<dbReference type="InterPro" id="IPR012677">
    <property type="entry name" value="Nucleotide-bd_a/b_plait_sf"/>
</dbReference>
<accession>A0A9N9N4I7</accession>
<gene>
    <name evidence="4" type="ORF">ALEPTO_LOCUS11601</name>
</gene>
<dbReference type="PROSITE" id="PS51704">
    <property type="entry name" value="GP_PDE"/>
    <property type="match status" value="1"/>
</dbReference>
<keyword evidence="1" id="KW-0694">RNA-binding</keyword>
<evidence type="ECO:0000313" key="5">
    <source>
        <dbReference type="Proteomes" id="UP000789508"/>
    </source>
</evidence>
<dbReference type="InterPro" id="IPR017946">
    <property type="entry name" value="PLC-like_Pdiesterase_TIM-brl"/>
</dbReference>
<dbReference type="SUPFAM" id="SSF51695">
    <property type="entry name" value="PLC-like phosphodiesterases"/>
    <property type="match status" value="1"/>
</dbReference>
<dbReference type="GO" id="GO:0003723">
    <property type="term" value="F:RNA binding"/>
    <property type="evidence" value="ECO:0007669"/>
    <property type="project" value="UniProtKB-UniRule"/>
</dbReference>
<dbReference type="AlphaFoldDB" id="A0A9N9N4I7"/>
<dbReference type="GO" id="GO:0008081">
    <property type="term" value="F:phosphoric diester hydrolase activity"/>
    <property type="evidence" value="ECO:0007669"/>
    <property type="project" value="InterPro"/>
</dbReference>
<dbReference type="Pfam" id="PF00076">
    <property type="entry name" value="RRM_1"/>
    <property type="match status" value="1"/>
</dbReference>
<dbReference type="InterPro" id="IPR000504">
    <property type="entry name" value="RRM_dom"/>
</dbReference>
<evidence type="ECO:0000259" key="3">
    <source>
        <dbReference type="PROSITE" id="PS51704"/>
    </source>
</evidence>
<organism evidence="4 5">
    <name type="scientific">Ambispora leptoticha</name>
    <dbReference type="NCBI Taxonomy" id="144679"/>
    <lineage>
        <taxon>Eukaryota</taxon>
        <taxon>Fungi</taxon>
        <taxon>Fungi incertae sedis</taxon>
        <taxon>Mucoromycota</taxon>
        <taxon>Glomeromycotina</taxon>
        <taxon>Glomeromycetes</taxon>
        <taxon>Archaeosporales</taxon>
        <taxon>Ambisporaceae</taxon>
        <taxon>Ambispora</taxon>
    </lineage>
</organism>
<dbReference type="Gene3D" id="3.30.70.330">
    <property type="match status" value="1"/>
</dbReference>
<dbReference type="InterPro" id="IPR030395">
    <property type="entry name" value="GP_PDE_dom"/>
</dbReference>
<dbReference type="Gene3D" id="3.20.20.190">
    <property type="entry name" value="Phosphatidylinositol (PI) phosphodiesterase"/>
    <property type="match status" value="1"/>
</dbReference>
<dbReference type="GO" id="GO:0006629">
    <property type="term" value="P:lipid metabolic process"/>
    <property type="evidence" value="ECO:0007669"/>
    <property type="project" value="InterPro"/>
</dbReference>
<dbReference type="InterPro" id="IPR035979">
    <property type="entry name" value="RBD_domain_sf"/>
</dbReference>
<sequence length="344" mass="39210">LPFTTTNLDLRDLFKHCGNVMRAEILEQGGRPKGAGIVQFDSYDSARLAVVDRIIDSVLNESVKVTPTNGSMSRLSFTLSQFGKRPYIVGHRGASDTYPENTIIAFEKAIRDGADAIEFDIQKTLDDKVIILHDLHLNRTTTGVGKVAKANYYGNLEHVTTKQAPHCHLPLFDDVIDMLLKEQNKHVWGVIDVKPGNPLNIFELLAEILRSRNSDLKVFSKRIMLGIWHPKFLPYARKDLPDIPIVNISESLRISREFFSDVDGYNLRGTILAGKDGQKFVKNAHDTGKPVYVWTINSKLHAKDCYDLGVDAIMTDKPKYAIEYFQNEMFSTNNYWWFSFFRFF</sequence>
<dbReference type="OrthoDB" id="1470350at2759"/>
<feature type="domain" description="RRM" evidence="2">
    <location>
        <begin position="1"/>
        <end position="70"/>
    </location>
</feature>
<keyword evidence="5" id="KW-1185">Reference proteome</keyword>
<reference evidence="4" key="1">
    <citation type="submission" date="2021-06" db="EMBL/GenBank/DDBJ databases">
        <authorList>
            <person name="Kallberg Y."/>
            <person name="Tangrot J."/>
            <person name="Rosling A."/>
        </authorList>
    </citation>
    <scope>NUCLEOTIDE SEQUENCE</scope>
    <source>
        <strain evidence="4">FL130A</strain>
    </source>
</reference>
<proteinExistence type="predicted"/>
<dbReference type="SUPFAM" id="SSF54928">
    <property type="entry name" value="RNA-binding domain, RBD"/>
    <property type="match status" value="1"/>
</dbReference>
<comment type="caution">
    <text evidence="4">The sequence shown here is derived from an EMBL/GenBank/DDBJ whole genome shotgun (WGS) entry which is preliminary data.</text>
</comment>
<dbReference type="PANTHER" id="PTHR43805">
    <property type="entry name" value="GLYCEROPHOSPHORYL DIESTER PHOSPHODIESTERASE"/>
    <property type="match status" value="1"/>
</dbReference>
<feature type="domain" description="GP-PDE" evidence="3">
    <location>
        <begin position="86"/>
        <end position="325"/>
    </location>
</feature>
<protein>
    <submittedName>
        <fullName evidence="4">1804_t:CDS:1</fullName>
    </submittedName>
</protein>
<evidence type="ECO:0000313" key="4">
    <source>
        <dbReference type="EMBL" id="CAG8701666.1"/>
    </source>
</evidence>
<dbReference type="PROSITE" id="PS50102">
    <property type="entry name" value="RRM"/>
    <property type="match status" value="1"/>
</dbReference>
<name>A0A9N9N4I7_9GLOM</name>
<dbReference type="EMBL" id="CAJVPS010019611">
    <property type="protein sequence ID" value="CAG8701666.1"/>
    <property type="molecule type" value="Genomic_DNA"/>
</dbReference>
<feature type="non-terminal residue" evidence="4">
    <location>
        <position position="1"/>
    </location>
</feature>
<dbReference type="Proteomes" id="UP000789508">
    <property type="component" value="Unassembled WGS sequence"/>
</dbReference>
<evidence type="ECO:0000256" key="1">
    <source>
        <dbReference type="PROSITE-ProRule" id="PRU00176"/>
    </source>
</evidence>
<evidence type="ECO:0000259" key="2">
    <source>
        <dbReference type="PROSITE" id="PS50102"/>
    </source>
</evidence>
<dbReference type="Pfam" id="PF03009">
    <property type="entry name" value="GDPD"/>
    <property type="match status" value="1"/>
</dbReference>
<dbReference type="PANTHER" id="PTHR43805:SF1">
    <property type="entry name" value="GP-PDE DOMAIN-CONTAINING PROTEIN"/>
    <property type="match status" value="1"/>
</dbReference>
<feature type="non-terminal residue" evidence="4">
    <location>
        <position position="344"/>
    </location>
</feature>